<dbReference type="EMBL" id="JACSDY010000007">
    <property type="protein sequence ID" value="KAF7423221.1"/>
    <property type="molecule type" value="Genomic_DNA"/>
</dbReference>
<comment type="caution">
    <text evidence="1">The sequence shown here is derived from an EMBL/GenBank/DDBJ whole genome shotgun (WGS) entry which is preliminary data.</text>
</comment>
<protein>
    <submittedName>
        <fullName evidence="1">Uncharacterized protein</fullName>
    </submittedName>
</protein>
<name>A0A834NZV6_VESPE</name>
<accession>A0A834NZV6</accession>
<gene>
    <name evidence="1" type="ORF">H0235_008504</name>
</gene>
<dbReference type="AlphaFoldDB" id="A0A834NZV6"/>
<organism evidence="1 2">
    <name type="scientific">Vespula pensylvanica</name>
    <name type="common">Western yellow jacket</name>
    <name type="synonym">Wasp</name>
    <dbReference type="NCBI Taxonomy" id="30213"/>
    <lineage>
        <taxon>Eukaryota</taxon>
        <taxon>Metazoa</taxon>
        <taxon>Ecdysozoa</taxon>
        <taxon>Arthropoda</taxon>
        <taxon>Hexapoda</taxon>
        <taxon>Insecta</taxon>
        <taxon>Pterygota</taxon>
        <taxon>Neoptera</taxon>
        <taxon>Endopterygota</taxon>
        <taxon>Hymenoptera</taxon>
        <taxon>Apocrita</taxon>
        <taxon>Aculeata</taxon>
        <taxon>Vespoidea</taxon>
        <taxon>Vespidae</taxon>
        <taxon>Vespinae</taxon>
        <taxon>Vespula</taxon>
    </lineage>
</organism>
<dbReference type="Proteomes" id="UP000600918">
    <property type="component" value="Unassembled WGS sequence"/>
</dbReference>
<reference evidence="1" key="1">
    <citation type="journal article" date="2020" name="G3 (Bethesda)">
        <title>High-Quality Assemblies for Three Invasive Social Wasps from the &lt;i&gt;Vespula&lt;/i&gt; Genus.</title>
        <authorList>
            <person name="Harrop T.W.R."/>
            <person name="Guhlin J."/>
            <person name="McLaughlin G.M."/>
            <person name="Permina E."/>
            <person name="Stockwell P."/>
            <person name="Gilligan J."/>
            <person name="Le Lec M.F."/>
            <person name="Gruber M.A.M."/>
            <person name="Quinn O."/>
            <person name="Lovegrove M."/>
            <person name="Duncan E.J."/>
            <person name="Remnant E.J."/>
            <person name="Van Eeckhoven J."/>
            <person name="Graham B."/>
            <person name="Knapp R.A."/>
            <person name="Langford K.W."/>
            <person name="Kronenberg Z."/>
            <person name="Press M.O."/>
            <person name="Eacker S.M."/>
            <person name="Wilson-Rankin E.E."/>
            <person name="Purcell J."/>
            <person name="Lester P.J."/>
            <person name="Dearden P.K."/>
        </authorList>
    </citation>
    <scope>NUCLEOTIDE SEQUENCE</scope>
    <source>
        <strain evidence="1">Volc-1</strain>
    </source>
</reference>
<evidence type="ECO:0000313" key="2">
    <source>
        <dbReference type="Proteomes" id="UP000600918"/>
    </source>
</evidence>
<keyword evidence="2" id="KW-1185">Reference proteome</keyword>
<sequence length="72" mass="8094">MLVVHLSWFRDALYDIKGVTPKNTAGWLDALGVNPTSFRTGGLDTLLRFCPTQLELPKGCLLFLTHGRFLFL</sequence>
<proteinExistence type="predicted"/>
<evidence type="ECO:0000313" key="1">
    <source>
        <dbReference type="EMBL" id="KAF7423221.1"/>
    </source>
</evidence>